<evidence type="ECO:0000313" key="2">
    <source>
        <dbReference type="Proteomes" id="UP000196355"/>
    </source>
</evidence>
<gene>
    <name evidence="1" type="ORF">B0E34_06865</name>
</gene>
<sequence length="334" mass="38553">MKVSLPTSPKIKLKYFMKTKFTLCILALTFLLFNSCEKNKVDIKSFTKIHDYNVLIVPDLSNRINKDIHPKPVNDTLLINNIICNIEPLLQTNNRQMNQLDVYKLDFINRGILNKNVVDPKDLEINFKKFENNLSASSEYKRKGLKSDVLKFKSGVSKIYNYSLQNSSGSDVWNYFNETIKSSIINNPDKIDSTAQTIKNTKNIVVLFTDGYIESTNNDLGYTLNQQLIKKIRTEFLNSKSTDLEKFISSKPEYLIKKTSNNLHDINILILEMVDRSLDKNGSTTIQPTDFEIMKIIWTKWLKDSGASHVEIYPAFSKETDSFEALEKFMKEIK</sequence>
<accession>A0A202C4W0</accession>
<dbReference type="AlphaFoldDB" id="A0A202C4W0"/>
<dbReference type="EMBL" id="MVAG01000103">
    <property type="protein sequence ID" value="OVE58726.1"/>
    <property type="molecule type" value="Genomic_DNA"/>
</dbReference>
<proteinExistence type="predicted"/>
<protein>
    <submittedName>
        <fullName evidence="1">Uncharacterized protein</fullName>
    </submittedName>
</protein>
<dbReference type="Proteomes" id="UP000196355">
    <property type="component" value="Unassembled WGS sequence"/>
</dbReference>
<reference evidence="2" key="1">
    <citation type="submission" date="2017-02" db="EMBL/GenBank/DDBJ databases">
        <authorList>
            <person name="Tetz G."/>
            <person name="Tetz V."/>
        </authorList>
    </citation>
    <scope>NUCLEOTIDE SEQUENCE [LARGE SCALE GENOMIC DNA]</scope>
    <source>
        <strain evidence="2">VT16-26</strain>
    </source>
</reference>
<keyword evidence="2" id="KW-1185">Reference proteome</keyword>
<organism evidence="1 2">
    <name type="scientific">Chryseobacterium mucoviscidosis</name>
    <dbReference type="NCBI Taxonomy" id="1945581"/>
    <lineage>
        <taxon>Bacteria</taxon>
        <taxon>Pseudomonadati</taxon>
        <taxon>Bacteroidota</taxon>
        <taxon>Flavobacteriia</taxon>
        <taxon>Flavobacteriales</taxon>
        <taxon>Weeksellaceae</taxon>
        <taxon>Chryseobacterium group</taxon>
        <taxon>Chryseobacterium</taxon>
    </lineage>
</organism>
<comment type="caution">
    <text evidence="1">The sequence shown here is derived from an EMBL/GenBank/DDBJ whole genome shotgun (WGS) entry which is preliminary data.</text>
</comment>
<name>A0A202C4W0_9FLAO</name>
<evidence type="ECO:0000313" key="1">
    <source>
        <dbReference type="EMBL" id="OVE58726.1"/>
    </source>
</evidence>